<dbReference type="EMBL" id="JAVRHX010000003">
    <property type="protein sequence ID" value="MDT0595666.1"/>
    <property type="molecule type" value="Genomic_DNA"/>
</dbReference>
<dbReference type="PANTHER" id="PTHR34322">
    <property type="entry name" value="TRANSPOSASE, Y1_TNP DOMAIN-CONTAINING"/>
    <property type="match status" value="1"/>
</dbReference>
<name>A0ABU2ZSQ7_9ALTE</name>
<dbReference type="SUPFAM" id="SSF143422">
    <property type="entry name" value="Transposase IS200-like"/>
    <property type="match status" value="1"/>
</dbReference>
<evidence type="ECO:0000259" key="1">
    <source>
        <dbReference type="SMART" id="SM01321"/>
    </source>
</evidence>
<proteinExistence type="predicted"/>
<evidence type="ECO:0000313" key="2">
    <source>
        <dbReference type="EMBL" id="MDT0595666.1"/>
    </source>
</evidence>
<organism evidence="2 3">
    <name type="scientific">Glaciecola petra</name>
    <dbReference type="NCBI Taxonomy" id="3075602"/>
    <lineage>
        <taxon>Bacteria</taxon>
        <taxon>Pseudomonadati</taxon>
        <taxon>Pseudomonadota</taxon>
        <taxon>Gammaproteobacteria</taxon>
        <taxon>Alteromonadales</taxon>
        <taxon>Alteromonadaceae</taxon>
        <taxon>Glaciecola</taxon>
    </lineage>
</organism>
<reference evidence="2 3" key="1">
    <citation type="submission" date="2023-09" db="EMBL/GenBank/DDBJ databases">
        <authorList>
            <person name="Rey-Velasco X."/>
        </authorList>
    </citation>
    <scope>NUCLEOTIDE SEQUENCE [LARGE SCALE GENOMIC DNA]</scope>
    <source>
        <strain evidence="2 3">P117</strain>
    </source>
</reference>
<accession>A0ABU2ZSQ7</accession>
<sequence length="332" mass="38658">MPYPRSKIVNESCTPYYHVISRCVRRTYLCGFDRQTGESFEHRKSWVEKRIIYLANTFSIGVCAYAVMSNHVHLVIHINKQESANMSDHNVVARWHRISVGTQETAIFLETKSYPSDPLVKRRLKLKIEEYRSRLSDLSWFMKYLNEYIARRANKEDDCTGHFWEGRFKSYAILDDKALITCMAYVDLNPIRAHVAKSIDQSLHTSIYKRITSARKGWCLNSLVPFKNDKLNNSSLPAINMTLLDYLSLLKSTKEYLFEKHSVKSLIPELKKMSFNSESWLHTINDMEIMFPVAIGNVVSLEQYKKSTGRKRIKGAANMLRLYCDNNQPPTY</sequence>
<protein>
    <submittedName>
        <fullName evidence="2">Transposase</fullName>
    </submittedName>
</protein>
<keyword evidence="3" id="KW-1185">Reference proteome</keyword>
<evidence type="ECO:0000313" key="3">
    <source>
        <dbReference type="Proteomes" id="UP001253545"/>
    </source>
</evidence>
<comment type="caution">
    <text evidence="2">The sequence shown here is derived from an EMBL/GenBank/DDBJ whole genome shotgun (WGS) entry which is preliminary data.</text>
</comment>
<gene>
    <name evidence="2" type="ORF">RM552_12480</name>
</gene>
<dbReference type="Gene3D" id="3.30.70.1290">
    <property type="entry name" value="Transposase IS200-like"/>
    <property type="match status" value="1"/>
</dbReference>
<dbReference type="PANTHER" id="PTHR34322:SF2">
    <property type="entry name" value="TRANSPOSASE IS200-LIKE DOMAIN-CONTAINING PROTEIN"/>
    <property type="match status" value="1"/>
</dbReference>
<dbReference type="InterPro" id="IPR002686">
    <property type="entry name" value="Transposase_17"/>
</dbReference>
<dbReference type="Proteomes" id="UP001253545">
    <property type="component" value="Unassembled WGS sequence"/>
</dbReference>
<feature type="domain" description="Transposase IS200-like" evidence="1">
    <location>
        <begin position="14"/>
        <end position="189"/>
    </location>
</feature>
<dbReference type="InterPro" id="IPR036515">
    <property type="entry name" value="Transposase_17_sf"/>
</dbReference>
<dbReference type="SMART" id="SM01321">
    <property type="entry name" value="Y1_Tnp"/>
    <property type="match status" value="1"/>
</dbReference>